<name>A0A9D3ZQD6_9ROSI</name>
<dbReference type="Proteomes" id="UP000828251">
    <property type="component" value="Unassembled WGS sequence"/>
</dbReference>
<proteinExistence type="predicted"/>
<evidence type="ECO:0000313" key="2">
    <source>
        <dbReference type="Proteomes" id="UP000828251"/>
    </source>
</evidence>
<dbReference type="EMBL" id="JAIQCV010000010">
    <property type="protein sequence ID" value="KAH1056212.1"/>
    <property type="molecule type" value="Genomic_DNA"/>
</dbReference>
<accession>A0A9D3ZQD6</accession>
<reference evidence="1 2" key="1">
    <citation type="journal article" date="2021" name="Plant Biotechnol. J.">
        <title>Multi-omics assisted identification of the key and species-specific regulatory components of drought-tolerant mechanisms in Gossypium stocksii.</title>
        <authorList>
            <person name="Yu D."/>
            <person name="Ke L."/>
            <person name="Zhang D."/>
            <person name="Wu Y."/>
            <person name="Sun Y."/>
            <person name="Mei J."/>
            <person name="Sun J."/>
            <person name="Sun Y."/>
        </authorList>
    </citation>
    <scope>NUCLEOTIDE SEQUENCE [LARGE SCALE GENOMIC DNA]</scope>
    <source>
        <strain evidence="2">cv. E1</strain>
        <tissue evidence="1">Leaf</tissue>
    </source>
</reference>
<dbReference type="AlphaFoldDB" id="A0A9D3ZQD6"/>
<sequence length="62" mass="6611">CVVISVLRGFLTNEHSMSKDLKNVASGNQSEESASKFKWCKVSVVRDFPSGCGGVTASNFGL</sequence>
<feature type="non-terminal residue" evidence="1">
    <location>
        <position position="1"/>
    </location>
</feature>
<gene>
    <name evidence="1" type="ORF">J1N35_034277</name>
</gene>
<keyword evidence="2" id="KW-1185">Reference proteome</keyword>
<protein>
    <submittedName>
        <fullName evidence="1">Uncharacterized protein</fullName>
    </submittedName>
</protein>
<organism evidence="1 2">
    <name type="scientific">Gossypium stocksii</name>
    <dbReference type="NCBI Taxonomy" id="47602"/>
    <lineage>
        <taxon>Eukaryota</taxon>
        <taxon>Viridiplantae</taxon>
        <taxon>Streptophyta</taxon>
        <taxon>Embryophyta</taxon>
        <taxon>Tracheophyta</taxon>
        <taxon>Spermatophyta</taxon>
        <taxon>Magnoliopsida</taxon>
        <taxon>eudicotyledons</taxon>
        <taxon>Gunneridae</taxon>
        <taxon>Pentapetalae</taxon>
        <taxon>rosids</taxon>
        <taxon>malvids</taxon>
        <taxon>Malvales</taxon>
        <taxon>Malvaceae</taxon>
        <taxon>Malvoideae</taxon>
        <taxon>Gossypium</taxon>
    </lineage>
</organism>
<evidence type="ECO:0000313" key="1">
    <source>
        <dbReference type="EMBL" id="KAH1056212.1"/>
    </source>
</evidence>
<feature type="non-terminal residue" evidence="1">
    <location>
        <position position="62"/>
    </location>
</feature>
<comment type="caution">
    <text evidence="1">The sequence shown here is derived from an EMBL/GenBank/DDBJ whole genome shotgun (WGS) entry which is preliminary data.</text>
</comment>